<organism evidence="2">
    <name type="scientific">Sedimenticola thiotaurini</name>
    <dbReference type="NCBI Taxonomy" id="1543721"/>
    <lineage>
        <taxon>Bacteria</taxon>
        <taxon>Pseudomonadati</taxon>
        <taxon>Pseudomonadota</taxon>
        <taxon>Gammaproteobacteria</taxon>
        <taxon>Chromatiales</taxon>
        <taxon>Sedimenticolaceae</taxon>
        <taxon>Sedimenticola</taxon>
    </lineage>
</organism>
<feature type="chain" id="PRO_5032695218" description="SCP domain-containing protein" evidence="1">
    <location>
        <begin position="29"/>
        <end position="181"/>
    </location>
</feature>
<sequence>MNLTKTMKRIITTFMTATLISGAFGVEAALQFPDPPGTNNHREMARARALIGGRAEWLAYYKALDEYWKLVKMAESKLVEAGYAPPEKLKVTATSPGMGLMEVWVRMEEATGKKLNALFNADDDSYIYFENRFKTAACGTPIVRLGILGYGLLVTYRVKGSDGVHITTIAVDSCRGVSIPQ</sequence>
<reference evidence="2" key="1">
    <citation type="journal article" date="2020" name="mSystems">
        <title>Genome- and Community-Level Interaction Insights into Carbon Utilization and Element Cycling Functions of Hydrothermarchaeota in Hydrothermal Sediment.</title>
        <authorList>
            <person name="Zhou Z."/>
            <person name="Liu Y."/>
            <person name="Xu W."/>
            <person name="Pan J."/>
            <person name="Luo Z.H."/>
            <person name="Li M."/>
        </authorList>
    </citation>
    <scope>NUCLEOTIDE SEQUENCE [LARGE SCALE GENOMIC DNA]</scope>
    <source>
        <strain evidence="2">HyVt-443</strain>
    </source>
</reference>
<comment type="caution">
    <text evidence="2">The sequence shown here is derived from an EMBL/GenBank/DDBJ whole genome shotgun (WGS) entry which is preliminary data.</text>
</comment>
<name>A0A831WB09_9GAMM</name>
<proteinExistence type="predicted"/>
<gene>
    <name evidence="2" type="ORF">ENI96_09980</name>
</gene>
<dbReference type="Proteomes" id="UP000886251">
    <property type="component" value="Unassembled WGS sequence"/>
</dbReference>
<keyword evidence="1" id="KW-0732">Signal</keyword>
<evidence type="ECO:0000313" key="2">
    <source>
        <dbReference type="EMBL" id="HEB96742.1"/>
    </source>
</evidence>
<dbReference type="AlphaFoldDB" id="A0A831WB09"/>
<feature type="signal peptide" evidence="1">
    <location>
        <begin position="1"/>
        <end position="28"/>
    </location>
</feature>
<evidence type="ECO:0000256" key="1">
    <source>
        <dbReference type="SAM" id="SignalP"/>
    </source>
</evidence>
<protein>
    <recommendedName>
        <fullName evidence="3">SCP domain-containing protein</fullName>
    </recommendedName>
</protein>
<dbReference type="EMBL" id="DRKP01000113">
    <property type="protein sequence ID" value="HEB96742.1"/>
    <property type="molecule type" value="Genomic_DNA"/>
</dbReference>
<accession>A0A831WB09</accession>
<evidence type="ECO:0008006" key="3">
    <source>
        <dbReference type="Google" id="ProtNLM"/>
    </source>
</evidence>